<feature type="region of interest" description="Disordered" evidence="14">
    <location>
        <begin position="129"/>
        <end position="151"/>
    </location>
</feature>
<evidence type="ECO:0000256" key="3">
    <source>
        <dbReference type="ARBA" id="ARBA00022519"/>
    </source>
</evidence>
<reference evidence="16 17" key="1">
    <citation type="submission" date="2014-08" db="EMBL/GenBank/DDBJ databases">
        <title>Genomic and Phenotypic Diversity of Colwellia psychrerythraea strains from Disparate Marine Basins.</title>
        <authorList>
            <person name="Techtmann S.M."/>
            <person name="Stelling S.C."/>
            <person name="Utturkar S.M."/>
            <person name="Alshibli N."/>
            <person name="Harris A."/>
            <person name="Brown S.D."/>
            <person name="Hazen T.C."/>
        </authorList>
    </citation>
    <scope>NUCLEOTIDE SEQUENCE [LARGE SCALE GENOMIC DNA]</scope>
    <source>
        <strain evidence="16 17">ND2E</strain>
    </source>
</reference>
<evidence type="ECO:0000256" key="7">
    <source>
        <dbReference type="ARBA" id="ARBA00022989"/>
    </source>
</evidence>
<evidence type="ECO:0000256" key="10">
    <source>
        <dbReference type="ARBA" id="ARBA00029447"/>
    </source>
</evidence>
<evidence type="ECO:0000256" key="13">
    <source>
        <dbReference type="ARBA" id="ARBA00035727"/>
    </source>
</evidence>
<dbReference type="PANTHER" id="PTHR39579:SF1">
    <property type="entry name" value="INNER MEMBRANE PROTEIN YHCB"/>
    <property type="match status" value="1"/>
</dbReference>
<keyword evidence="7" id="KW-1133">Transmembrane helix</keyword>
<evidence type="ECO:0000313" key="17">
    <source>
        <dbReference type="Proteomes" id="UP000029843"/>
    </source>
</evidence>
<name>A0A099KXQ0_COLPS</name>
<dbReference type="InterPro" id="IPR009386">
    <property type="entry name" value="ZapG-like"/>
</dbReference>
<proteinExistence type="inferred from homology"/>
<evidence type="ECO:0000256" key="2">
    <source>
        <dbReference type="ARBA" id="ARBA00022475"/>
    </source>
</evidence>
<comment type="similarity">
    <text evidence="11">Belongs to the ZapG family.</text>
</comment>
<keyword evidence="4" id="KW-0132">Cell division</keyword>
<evidence type="ECO:0000256" key="1">
    <source>
        <dbReference type="ARBA" id="ARBA00004377"/>
    </source>
</evidence>
<keyword evidence="2" id="KW-1003">Cell membrane</keyword>
<comment type="similarity">
    <text evidence="10">Belongs to the methyl-accepting chemotaxis (MCP) protein family.</text>
</comment>
<feature type="domain" description="T-SNARE coiled-coil homology" evidence="15">
    <location>
        <begin position="25"/>
        <end position="87"/>
    </location>
</feature>
<accession>A0A099KXQ0</accession>
<evidence type="ECO:0000256" key="8">
    <source>
        <dbReference type="ARBA" id="ARBA00023136"/>
    </source>
</evidence>
<evidence type="ECO:0000256" key="6">
    <source>
        <dbReference type="ARBA" id="ARBA00022960"/>
    </source>
</evidence>
<dbReference type="EMBL" id="JQED01000003">
    <property type="protein sequence ID" value="KGJ95396.1"/>
    <property type="molecule type" value="Genomic_DNA"/>
</dbReference>
<dbReference type="AlphaFoldDB" id="A0A099KXQ0"/>
<keyword evidence="9" id="KW-0131">Cell cycle</keyword>
<dbReference type="Proteomes" id="UP000029843">
    <property type="component" value="Unassembled WGS sequence"/>
</dbReference>
<keyword evidence="8" id="KW-0472">Membrane</keyword>
<evidence type="ECO:0000256" key="14">
    <source>
        <dbReference type="SAM" id="MobiDB-lite"/>
    </source>
</evidence>
<dbReference type="GO" id="GO:0008360">
    <property type="term" value="P:regulation of cell shape"/>
    <property type="evidence" value="ECO:0007669"/>
    <property type="project" value="UniProtKB-KW"/>
</dbReference>
<dbReference type="GO" id="GO:0051301">
    <property type="term" value="P:cell division"/>
    <property type="evidence" value="ECO:0007669"/>
    <property type="project" value="UniProtKB-KW"/>
</dbReference>
<dbReference type="OrthoDB" id="5766209at2"/>
<organism evidence="16 17">
    <name type="scientific">Colwellia psychrerythraea</name>
    <name type="common">Vibrio psychroerythus</name>
    <dbReference type="NCBI Taxonomy" id="28229"/>
    <lineage>
        <taxon>Bacteria</taxon>
        <taxon>Pseudomonadati</taxon>
        <taxon>Pseudomonadota</taxon>
        <taxon>Gammaproteobacteria</taxon>
        <taxon>Alteromonadales</taxon>
        <taxon>Colwelliaceae</taxon>
        <taxon>Colwellia</taxon>
    </lineage>
</organism>
<evidence type="ECO:0000256" key="9">
    <source>
        <dbReference type="ARBA" id="ARBA00023306"/>
    </source>
</evidence>
<evidence type="ECO:0000256" key="12">
    <source>
        <dbReference type="ARBA" id="ARBA00035703"/>
    </source>
</evidence>
<gene>
    <name evidence="16" type="ORF">ND2E_1178</name>
</gene>
<evidence type="ECO:0000313" key="16">
    <source>
        <dbReference type="EMBL" id="KGJ95396.1"/>
    </source>
</evidence>
<comment type="subcellular location">
    <subcellularLocation>
        <location evidence="1">Cell inner membrane</location>
        <topology evidence="1">Single-pass membrane protein</topology>
    </subcellularLocation>
</comment>
<dbReference type="Pfam" id="PF06295">
    <property type="entry name" value="ZapG-like"/>
    <property type="match status" value="1"/>
</dbReference>
<evidence type="ECO:0000256" key="11">
    <source>
        <dbReference type="ARBA" id="ARBA00035657"/>
    </source>
</evidence>
<dbReference type="InterPro" id="IPR000727">
    <property type="entry name" value="T_SNARE_dom"/>
</dbReference>
<sequence>MNVVIALVIFIIGGISGFFANRLLSSTSQEQRKLADQVSKSEAALDQYKLDVAEHLDSSAKLLDQMNNTCQTAMKQMQESTQLLQKATTVETDGMPFFSAETQQQLAQTATLRHQKRDNDTAEAITEAPLDYSGNPSGLFADQKQKVTTAV</sequence>
<dbReference type="GO" id="GO:0005886">
    <property type="term" value="C:plasma membrane"/>
    <property type="evidence" value="ECO:0007669"/>
    <property type="project" value="UniProtKB-SubCell"/>
</dbReference>
<comment type="caution">
    <text evidence="16">The sequence shown here is derived from an EMBL/GenBank/DDBJ whole genome shotgun (WGS) entry which is preliminary data.</text>
</comment>
<dbReference type="PANTHER" id="PTHR39579">
    <property type="entry name" value="INNER MEMBRANE PROTEIN YHCB"/>
    <property type="match status" value="1"/>
</dbReference>
<keyword evidence="6" id="KW-0133">Cell shape</keyword>
<keyword evidence="5" id="KW-0812">Transmembrane</keyword>
<dbReference type="PATRIC" id="fig|28229.4.peg.166"/>
<dbReference type="RefSeq" id="WP_033091967.1">
    <property type="nucleotide sequence ID" value="NZ_JQED01000003.1"/>
</dbReference>
<evidence type="ECO:0000256" key="5">
    <source>
        <dbReference type="ARBA" id="ARBA00022692"/>
    </source>
</evidence>
<evidence type="ECO:0000259" key="15">
    <source>
        <dbReference type="PROSITE" id="PS50192"/>
    </source>
</evidence>
<dbReference type="PROSITE" id="PS50192">
    <property type="entry name" value="T_SNARE"/>
    <property type="match status" value="1"/>
</dbReference>
<keyword evidence="3" id="KW-0997">Cell inner membrane</keyword>
<protein>
    <recommendedName>
        <fullName evidence="12">Z-ring associated protein G</fullName>
    </recommendedName>
    <alternativeName>
        <fullName evidence="13">Cell division protein ZapG</fullName>
    </alternativeName>
</protein>
<evidence type="ECO:0000256" key="4">
    <source>
        <dbReference type="ARBA" id="ARBA00022618"/>
    </source>
</evidence>